<protein>
    <submittedName>
        <fullName evidence="1">Putative redox-active protein</fullName>
    </submittedName>
</protein>
<dbReference type="Pfam" id="PF09719">
    <property type="entry name" value="C_GCAxxG_C_C"/>
    <property type="match status" value="1"/>
</dbReference>
<gene>
    <name evidence="1" type="ORF">CLTHE_21930</name>
</gene>
<proteinExistence type="predicted"/>
<name>A0A1V4SSU6_9CLOT</name>
<accession>A0A1V4SSU6</accession>
<dbReference type="EMBL" id="LTAY01000059">
    <property type="protein sequence ID" value="OPX46958.1"/>
    <property type="molecule type" value="Genomic_DNA"/>
</dbReference>
<dbReference type="Proteomes" id="UP000191448">
    <property type="component" value="Unassembled WGS sequence"/>
</dbReference>
<dbReference type="OrthoDB" id="1624765at2"/>
<dbReference type="AlphaFoldDB" id="A0A1V4SSU6"/>
<evidence type="ECO:0000313" key="2">
    <source>
        <dbReference type="Proteomes" id="UP000191448"/>
    </source>
</evidence>
<dbReference type="NCBIfam" id="TIGR01909">
    <property type="entry name" value="C_GCAxxG_C_C"/>
    <property type="match status" value="1"/>
</dbReference>
<dbReference type="InterPro" id="IPR010181">
    <property type="entry name" value="CGCAxxGCC_motif"/>
</dbReference>
<evidence type="ECO:0000313" key="1">
    <source>
        <dbReference type="EMBL" id="OPX46958.1"/>
    </source>
</evidence>
<sequence length="118" mass="12771">MSKVLEFHSQGFNCAESIIKTINEEKNLNIPVSLGTPFGAGMSTGNTCGAVVSALMIIGAEKGRESSEEKNNAREITQNLVKSVINEFGSIKCIDLKRNGISCDDIIEFAYNKVNDLV</sequence>
<reference evidence="1 2" key="1">
    <citation type="submission" date="2016-02" db="EMBL/GenBank/DDBJ databases">
        <title>Genome sequence of Clostridium thermobutyricum DSM 4928.</title>
        <authorList>
            <person name="Poehlein A."/>
            <person name="Daniel R."/>
        </authorList>
    </citation>
    <scope>NUCLEOTIDE SEQUENCE [LARGE SCALE GENOMIC DNA]</scope>
    <source>
        <strain evidence="1 2">DSM 4928</strain>
    </source>
</reference>
<comment type="caution">
    <text evidence="1">The sequence shown here is derived from an EMBL/GenBank/DDBJ whole genome shotgun (WGS) entry which is preliminary data.</text>
</comment>
<organism evidence="1 2">
    <name type="scientific">Clostridium thermobutyricum DSM 4928</name>
    <dbReference type="NCBI Taxonomy" id="1121339"/>
    <lineage>
        <taxon>Bacteria</taxon>
        <taxon>Bacillati</taxon>
        <taxon>Bacillota</taxon>
        <taxon>Clostridia</taxon>
        <taxon>Eubacteriales</taxon>
        <taxon>Clostridiaceae</taxon>
        <taxon>Clostridium</taxon>
    </lineage>
</organism>
<dbReference type="RefSeq" id="WP_002599123.1">
    <property type="nucleotide sequence ID" value="NZ_LTAY01000059.1"/>
</dbReference>